<gene>
    <name evidence="1" type="ORF">B0T15DRAFT_543136</name>
</gene>
<sequence length="73" mass="7887">MLPFIFTAQLTFDLTAGAIRMSFSPQCLQSIPEREVSWICGRRLYGTNLDGGGPGMNAALAEFWTSGSVVSLT</sequence>
<name>A0AAJ0GM93_9PEZI</name>
<keyword evidence="2" id="KW-1185">Reference proteome</keyword>
<dbReference type="AlphaFoldDB" id="A0AAJ0GM93"/>
<comment type="caution">
    <text evidence="1">The sequence shown here is derived from an EMBL/GenBank/DDBJ whole genome shotgun (WGS) entry which is preliminary data.</text>
</comment>
<reference evidence="1" key="2">
    <citation type="submission" date="2023-06" db="EMBL/GenBank/DDBJ databases">
        <authorList>
            <consortium name="Lawrence Berkeley National Laboratory"/>
            <person name="Mondo S.J."/>
            <person name="Hensen N."/>
            <person name="Bonometti L."/>
            <person name="Westerberg I."/>
            <person name="Brannstrom I.O."/>
            <person name="Guillou S."/>
            <person name="Cros-Aarteil S."/>
            <person name="Calhoun S."/>
            <person name="Haridas S."/>
            <person name="Kuo A."/>
            <person name="Pangilinan J."/>
            <person name="Riley R."/>
            <person name="Labutti K."/>
            <person name="Andreopoulos B."/>
            <person name="Lipzen A."/>
            <person name="Chen C."/>
            <person name="Yanf M."/>
            <person name="Daum C."/>
            <person name="Ng V."/>
            <person name="Clum A."/>
            <person name="Steindorff A."/>
            <person name="Ohm R."/>
            <person name="Martin F."/>
            <person name="Silar P."/>
            <person name="Natvig D."/>
            <person name="Lalanne C."/>
            <person name="Gautier V."/>
            <person name="Ament-Velasquez S.L."/>
            <person name="Kruys A."/>
            <person name="Hutchinson M.I."/>
            <person name="Powell A.J."/>
            <person name="Barry K."/>
            <person name="Miller A.N."/>
            <person name="Grigoriev I.V."/>
            <person name="Debuchy R."/>
            <person name="Gladieux P."/>
            <person name="Thoren M.H."/>
            <person name="Johannesson H."/>
        </authorList>
    </citation>
    <scope>NUCLEOTIDE SEQUENCE</scope>
    <source>
        <strain evidence="1">CBS 333.67</strain>
    </source>
</reference>
<dbReference type="EMBL" id="JAUDZG010000007">
    <property type="protein sequence ID" value="KAK3302517.1"/>
    <property type="molecule type" value="Genomic_DNA"/>
</dbReference>
<protein>
    <submittedName>
        <fullName evidence="1">Uncharacterized protein</fullName>
    </submittedName>
</protein>
<dbReference type="RefSeq" id="XP_062718297.1">
    <property type="nucleotide sequence ID" value="XM_062869965.1"/>
</dbReference>
<evidence type="ECO:0000313" key="1">
    <source>
        <dbReference type="EMBL" id="KAK3302517.1"/>
    </source>
</evidence>
<organism evidence="1 2">
    <name type="scientific">Chaetomium strumarium</name>
    <dbReference type="NCBI Taxonomy" id="1170767"/>
    <lineage>
        <taxon>Eukaryota</taxon>
        <taxon>Fungi</taxon>
        <taxon>Dikarya</taxon>
        <taxon>Ascomycota</taxon>
        <taxon>Pezizomycotina</taxon>
        <taxon>Sordariomycetes</taxon>
        <taxon>Sordariomycetidae</taxon>
        <taxon>Sordariales</taxon>
        <taxon>Chaetomiaceae</taxon>
        <taxon>Chaetomium</taxon>
    </lineage>
</organism>
<dbReference type="Proteomes" id="UP001273166">
    <property type="component" value="Unassembled WGS sequence"/>
</dbReference>
<proteinExistence type="predicted"/>
<accession>A0AAJ0GM93</accession>
<reference evidence="1" key="1">
    <citation type="journal article" date="2023" name="Mol. Phylogenet. Evol.">
        <title>Genome-scale phylogeny and comparative genomics of the fungal order Sordariales.</title>
        <authorList>
            <person name="Hensen N."/>
            <person name="Bonometti L."/>
            <person name="Westerberg I."/>
            <person name="Brannstrom I.O."/>
            <person name="Guillou S."/>
            <person name="Cros-Aarteil S."/>
            <person name="Calhoun S."/>
            <person name="Haridas S."/>
            <person name="Kuo A."/>
            <person name="Mondo S."/>
            <person name="Pangilinan J."/>
            <person name="Riley R."/>
            <person name="LaButti K."/>
            <person name="Andreopoulos B."/>
            <person name="Lipzen A."/>
            <person name="Chen C."/>
            <person name="Yan M."/>
            <person name="Daum C."/>
            <person name="Ng V."/>
            <person name="Clum A."/>
            <person name="Steindorff A."/>
            <person name="Ohm R.A."/>
            <person name="Martin F."/>
            <person name="Silar P."/>
            <person name="Natvig D.O."/>
            <person name="Lalanne C."/>
            <person name="Gautier V."/>
            <person name="Ament-Velasquez S.L."/>
            <person name="Kruys A."/>
            <person name="Hutchinson M.I."/>
            <person name="Powell A.J."/>
            <person name="Barry K."/>
            <person name="Miller A.N."/>
            <person name="Grigoriev I.V."/>
            <person name="Debuchy R."/>
            <person name="Gladieux P."/>
            <person name="Hiltunen Thoren M."/>
            <person name="Johannesson H."/>
        </authorList>
    </citation>
    <scope>NUCLEOTIDE SEQUENCE</scope>
    <source>
        <strain evidence="1">CBS 333.67</strain>
    </source>
</reference>
<evidence type="ECO:0000313" key="2">
    <source>
        <dbReference type="Proteomes" id="UP001273166"/>
    </source>
</evidence>
<dbReference type="GeneID" id="87888794"/>